<dbReference type="Proteomes" id="UP001488805">
    <property type="component" value="Unassembled WGS sequence"/>
</dbReference>
<gene>
    <name evidence="2" type="ORF">VZT92_026428</name>
</gene>
<keyword evidence="3" id="KW-1185">Reference proteome</keyword>
<sequence length="92" mass="10056">MISAPALSPPVPISRASVQWSLPSVGPLELACRSVSLQHHHCPLRPLYRPRQPLLPTPPGYTTRLHHPATPPGLPEHNGTELIAVEVRRSNV</sequence>
<evidence type="ECO:0000313" key="2">
    <source>
        <dbReference type="EMBL" id="KAK9515818.1"/>
    </source>
</evidence>
<reference evidence="2 3" key="1">
    <citation type="journal article" date="2024" name="Genome Biol. Evol.">
        <title>Chromosome-level genome assembly of the viviparous eelpout Zoarces viviparus.</title>
        <authorList>
            <person name="Fuhrmann N."/>
            <person name="Brasseur M.V."/>
            <person name="Bakowski C.E."/>
            <person name="Podsiadlowski L."/>
            <person name="Prost S."/>
            <person name="Krehenwinkel H."/>
            <person name="Mayer C."/>
        </authorList>
    </citation>
    <scope>NUCLEOTIDE SEQUENCE [LARGE SCALE GENOMIC DNA]</scope>
    <source>
        <strain evidence="2">NO-MEL_2022_Ind0_liver</strain>
    </source>
</reference>
<protein>
    <submittedName>
        <fullName evidence="2">Uncharacterized protein</fullName>
    </submittedName>
</protein>
<accession>A0AAW1E077</accession>
<dbReference type="EMBL" id="JBCEZU010000586">
    <property type="protein sequence ID" value="KAK9515818.1"/>
    <property type="molecule type" value="Genomic_DNA"/>
</dbReference>
<proteinExistence type="predicted"/>
<comment type="caution">
    <text evidence="2">The sequence shown here is derived from an EMBL/GenBank/DDBJ whole genome shotgun (WGS) entry which is preliminary data.</text>
</comment>
<feature type="region of interest" description="Disordered" evidence="1">
    <location>
        <begin position="51"/>
        <end position="79"/>
    </location>
</feature>
<evidence type="ECO:0000256" key="1">
    <source>
        <dbReference type="SAM" id="MobiDB-lite"/>
    </source>
</evidence>
<organism evidence="2 3">
    <name type="scientific">Zoarces viviparus</name>
    <name type="common">Viviparous eelpout</name>
    <name type="synonym">Blennius viviparus</name>
    <dbReference type="NCBI Taxonomy" id="48416"/>
    <lineage>
        <taxon>Eukaryota</taxon>
        <taxon>Metazoa</taxon>
        <taxon>Chordata</taxon>
        <taxon>Craniata</taxon>
        <taxon>Vertebrata</taxon>
        <taxon>Euteleostomi</taxon>
        <taxon>Actinopterygii</taxon>
        <taxon>Neopterygii</taxon>
        <taxon>Teleostei</taxon>
        <taxon>Neoteleostei</taxon>
        <taxon>Acanthomorphata</taxon>
        <taxon>Eupercaria</taxon>
        <taxon>Perciformes</taxon>
        <taxon>Cottioidei</taxon>
        <taxon>Zoarcales</taxon>
        <taxon>Zoarcidae</taxon>
        <taxon>Zoarcinae</taxon>
        <taxon>Zoarces</taxon>
    </lineage>
</organism>
<name>A0AAW1E077_ZOAVI</name>
<evidence type="ECO:0000313" key="3">
    <source>
        <dbReference type="Proteomes" id="UP001488805"/>
    </source>
</evidence>
<dbReference type="AlphaFoldDB" id="A0AAW1E077"/>